<name>A0A401L6E9_ASPAW</name>
<comment type="caution">
    <text evidence="2">The sequence shown here is derived from an EMBL/GenBank/DDBJ whole genome shotgun (WGS) entry which is preliminary data.</text>
</comment>
<proteinExistence type="predicted"/>
<feature type="compositionally biased region" description="Acidic residues" evidence="1">
    <location>
        <begin position="11"/>
        <end position="23"/>
    </location>
</feature>
<dbReference type="Proteomes" id="UP000286921">
    <property type="component" value="Unassembled WGS sequence"/>
</dbReference>
<evidence type="ECO:0000313" key="3">
    <source>
        <dbReference type="Proteomes" id="UP000286921"/>
    </source>
</evidence>
<sequence>MATVEPSGENQQEDAGPETEALDDMGVSSDQTPRNTVAFTDLQQVPSPATPLEGHATSDIWTVLPEAH</sequence>
<evidence type="ECO:0000313" key="2">
    <source>
        <dbReference type="EMBL" id="GCB27060.1"/>
    </source>
</evidence>
<accession>A0A401L6E9</accession>
<organism evidence="2 3">
    <name type="scientific">Aspergillus awamori</name>
    <name type="common">Black koji mold</name>
    <dbReference type="NCBI Taxonomy" id="105351"/>
    <lineage>
        <taxon>Eukaryota</taxon>
        <taxon>Fungi</taxon>
        <taxon>Dikarya</taxon>
        <taxon>Ascomycota</taxon>
        <taxon>Pezizomycotina</taxon>
        <taxon>Eurotiomycetes</taxon>
        <taxon>Eurotiomycetidae</taxon>
        <taxon>Eurotiales</taxon>
        <taxon>Aspergillaceae</taxon>
        <taxon>Aspergillus</taxon>
    </lineage>
</organism>
<feature type="region of interest" description="Disordered" evidence="1">
    <location>
        <begin position="1"/>
        <end position="35"/>
    </location>
</feature>
<gene>
    <name evidence="2" type="ORF">AAWM_09945</name>
</gene>
<protein>
    <submittedName>
        <fullName evidence="2">Uncharacterized protein</fullName>
    </submittedName>
</protein>
<dbReference type="AlphaFoldDB" id="A0A401L6E9"/>
<evidence type="ECO:0000256" key="1">
    <source>
        <dbReference type="SAM" id="MobiDB-lite"/>
    </source>
</evidence>
<reference evidence="2 3" key="1">
    <citation type="submission" date="2016-09" db="EMBL/GenBank/DDBJ databases">
        <title>Aspergillus awamori IFM 58123T.</title>
        <authorList>
            <person name="Kusuya Y."/>
            <person name="Shimizu M."/>
            <person name="Takahashi H."/>
            <person name="Yaguchi T."/>
        </authorList>
    </citation>
    <scope>NUCLEOTIDE SEQUENCE [LARGE SCALE GENOMIC DNA]</scope>
    <source>
        <strain evidence="2 3">IFM 58123</strain>
    </source>
</reference>
<dbReference type="EMBL" id="BDHI01000028">
    <property type="protein sequence ID" value="GCB27060.1"/>
    <property type="molecule type" value="Genomic_DNA"/>
</dbReference>
<keyword evidence="3" id="KW-1185">Reference proteome</keyword>